<dbReference type="Proteomes" id="UP001328107">
    <property type="component" value="Unassembled WGS sequence"/>
</dbReference>
<dbReference type="Gene3D" id="1.20.1560.10">
    <property type="entry name" value="ABC transporter type 1, transmembrane domain"/>
    <property type="match status" value="4"/>
</dbReference>
<keyword evidence="3 8" id="KW-0812">Transmembrane</keyword>
<evidence type="ECO:0000256" key="8">
    <source>
        <dbReference type="SAM" id="Phobius"/>
    </source>
</evidence>
<comment type="subcellular location">
    <subcellularLocation>
        <location evidence="1">Membrane</location>
        <topology evidence="1">Multi-pass membrane protein</topology>
    </subcellularLocation>
</comment>
<dbReference type="AlphaFoldDB" id="A0AAN5CLQ3"/>
<dbReference type="SUPFAM" id="SSF52540">
    <property type="entry name" value="P-loop containing nucleoside triphosphate hydrolases"/>
    <property type="match status" value="2"/>
</dbReference>
<keyword evidence="4" id="KW-0547">Nucleotide-binding</keyword>
<dbReference type="Pfam" id="PF00005">
    <property type="entry name" value="ABC_tran"/>
    <property type="match status" value="2"/>
</dbReference>
<keyword evidence="6 8" id="KW-1133">Transmembrane helix</keyword>
<reference evidence="12" key="1">
    <citation type="submission" date="2022-10" db="EMBL/GenBank/DDBJ databases">
        <title>Genome assembly of Pristionchus species.</title>
        <authorList>
            <person name="Yoshida K."/>
            <person name="Sommer R.J."/>
        </authorList>
    </citation>
    <scope>NUCLEOTIDE SEQUENCE [LARGE SCALE GENOMIC DNA]</scope>
    <source>
        <strain evidence="12">RS5460</strain>
    </source>
</reference>
<comment type="caution">
    <text evidence="11">The sequence shown here is derived from an EMBL/GenBank/DDBJ whole genome shotgun (WGS) entry which is preliminary data.</text>
</comment>
<evidence type="ECO:0000256" key="4">
    <source>
        <dbReference type="ARBA" id="ARBA00022741"/>
    </source>
</evidence>
<evidence type="ECO:0000313" key="11">
    <source>
        <dbReference type="EMBL" id="GMR46659.1"/>
    </source>
</evidence>
<feature type="domain" description="ABC transmembrane type-1" evidence="10">
    <location>
        <begin position="721"/>
        <end position="825"/>
    </location>
</feature>
<dbReference type="GO" id="GO:0090374">
    <property type="term" value="P:oligopeptide export from mitochondrion"/>
    <property type="evidence" value="ECO:0007669"/>
    <property type="project" value="TreeGrafter"/>
</dbReference>
<feature type="domain" description="ABC transporter" evidence="9">
    <location>
        <begin position="856"/>
        <end position="1092"/>
    </location>
</feature>
<dbReference type="InterPro" id="IPR036640">
    <property type="entry name" value="ABC1_TM_sf"/>
</dbReference>
<gene>
    <name evidence="11" type="ORF">PMAYCL1PPCAC_16854</name>
</gene>
<feature type="domain" description="ABC transmembrane type-1" evidence="10">
    <location>
        <begin position="101"/>
        <end position="325"/>
    </location>
</feature>
<keyword evidence="12" id="KW-1185">Reference proteome</keyword>
<accession>A0AAN5CLQ3</accession>
<evidence type="ECO:0000313" key="12">
    <source>
        <dbReference type="Proteomes" id="UP001328107"/>
    </source>
</evidence>
<dbReference type="GO" id="GO:0015421">
    <property type="term" value="F:ABC-type oligopeptide transporter activity"/>
    <property type="evidence" value="ECO:0007669"/>
    <property type="project" value="TreeGrafter"/>
</dbReference>
<dbReference type="GO" id="GO:0005743">
    <property type="term" value="C:mitochondrial inner membrane"/>
    <property type="evidence" value="ECO:0007669"/>
    <property type="project" value="TreeGrafter"/>
</dbReference>
<comment type="similarity">
    <text evidence="2">Belongs to the ABC transporter superfamily. ABCB family. Multidrug resistance exporter (TC 3.A.1.201) subfamily.</text>
</comment>
<dbReference type="SMART" id="SM00382">
    <property type="entry name" value="AAA"/>
    <property type="match status" value="2"/>
</dbReference>
<feature type="transmembrane region" description="Helical" evidence="8">
    <location>
        <begin position="264"/>
        <end position="285"/>
    </location>
</feature>
<dbReference type="InterPro" id="IPR003439">
    <property type="entry name" value="ABC_transporter-like_ATP-bd"/>
</dbReference>
<evidence type="ECO:0000256" key="5">
    <source>
        <dbReference type="ARBA" id="ARBA00022840"/>
    </source>
</evidence>
<dbReference type="Pfam" id="PF00664">
    <property type="entry name" value="ABC_membrane"/>
    <property type="match status" value="2"/>
</dbReference>
<name>A0AAN5CLQ3_9BILA</name>
<sequence>MTAGGKKSTPFSEKIITILLCKGDLSDEEIEIDPCSTMELFRFASTRHKVCFTIGLLCTALTGLLMPLNQILGGLVAEAYLQQPNAEGNDSVLAAVMVVQYLLLTVTNEIVDRLRGEYVAAVLRLDAESLDATSPGKLSAELNENIDKIRDGLGEKFALVIRSTCIFLSSIIAAFVYNWKVSLVLLPLGPIGAVVTGLSGRFTARSIKRQMDTSSKGASLVEESVMNVKTVAACNGQEDMVKKYRSILDDLIVLGSRVCLLNGFFEGLLFFCIYFFALFSLLVGVPDTFSEGGLDGGSVIIAFGSILLGAYFLGLLGPHMMTLLKARMAAAVIYQTIDKATTMDAPSDAKVQRLRGEIEFRDVRFKYASRDAMVLQGLSWSARAGQAVAFAGHSGCGKSTSIGLLTKLYEKCAGEITVDGKDIAQYDRQTIRKNIGMVAQEPCLFNGTIRENILLGRGWDGKGTSEQRLREVATIAQAWNFIEKLEHGFDTILGEGGIALSGGQKQRIAISRAIFTDPPILILDEATSALDVQSERLVQAALNDASIGRTTISIAHRLSTLKEMDVIYVVDRGVVIEQGTHDALLSKDGTYSKMAELQNLGVDENRAKTSEDPAKEVFQRVRSRRSSRMSSKIHPLQEKEKQYFFSSKASESVIATIKERILSRVLHRNAEYFDHPETSNATIVNDLNQQPTALLAGLDGRAVLFVWCSTCITTCNIAALLALEIFSQTRTIQIMAVEKYFGHNYARSQEEVEGNQRKSVIVQALIFSISNGSIYLFGLVSFGFGAHFVYHGLLTGQELYLVGMTVEFSAWALSFVNPTFPDLVRANAAARILYSYFDLPEPVDAGDAQTELKGTFEVQNVSFAYPTRPHQTVAKQLCISAAAGDSIALVGPSGCGKSTLISLFERFYDQQEGTIKFDSIDHRSMAVRHLRTQVALVGQEPVLFEGSIAENILLGCSGCSIDDVRDACKMSNAANFIEDLPEGYDTDVGSKGRSLSGGQKQRIAIARALVRKPKILLLDEATSALDGESERIVQEAIARASEGRTSISIAHRLATIKDVTRIYFIEDGSVVESGNHEELVDLRGKYASYVKAQSLASS</sequence>
<feature type="transmembrane region" description="Helical" evidence="8">
    <location>
        <begin position="50"/>
        <end position="72"/>
    </location>
</feature>
<keyword evidence="7 8" id="KW-0472">Membrane</keyword>
<evidence type="ECO:0000259" key="9">
    <source>
        <dbReference type="PROSITE" id="PS50893"/>
    </source>
</evidence>
<protein>
    <recommendedName>
        <fullName evidence="13">ABC transporter ATP-binding protein</fullName>
    </recommendedName>
</protein>
<evidence type="ECO:0000256" key="3">
    <source>
        <dbReference type="ARBA" id="ARBA00022692"/>
    </source>
</evidence>
<evidence type="ECO:0000256" key="2">
    <source>
        <dbReference type="ARBA" id="ARBA00007577"/>
    </source>
</evidence>
<dbReference type="CDD" id="cd18577">
    <property type="entry name" value="ABC_6TM_Pgp_ABCB1_D1_like"/>
    <property type="match status" value="1"/>
</dbReference>
<dbReference type="InterPro" id="IPR027417">
    <property type="entry name" value="P-loop_NTPase"/>
</dbReference>
<organism evidence="11 12">
    <name type="scientific">Pristionchus mayeri</name>
    <dbReference type="NCBI Taxonomy" id="1317129"/>
    <lineage>
        <taxon>Eukaryota</taxon>
        <taxon>Metazoa</taxon>
        <taxon>Ecdysozoa</taxon>
        <taxon>Nematoda</taxon>
        <taxon>Chromadorea</taxon>
        <taxon>Rhabditida</taxon>
        <taxon>Rhabditina</taxon>
        <taxon>Diplogasteromorpha</taxon>
        <taxon>Diplogasteroidea</taxon>
        <taxon>Neodiplogasteridae</taxon>
        <taxon>Pristionchus</taxon>
    </lineage>
</organism>
<evidence type="ECO:0000259" key="10">
    <source>
        <dbReference type="PROSITE" id="PS50929"/>
    </source>
</evidence>
<dbReference type="InterPro" id="IPR011527">
    <property type="entry name" value="ABC1_TM_dom"/>
</dbReference>
<dbReference type="InterPro" id="IPR017871">
    <property type="entry name" value="ABC_transporter-like_CS"/>
</dbReference>
<dbReference type="PANTHER" id="PTHR43394">
    <property type="entry name" value="ATP-DEPENDENT PERMEASE MDL1, MITOCHONDRIAL"/>
    <property type="match status" value="1"/>
</dbReference>
<dbReference type="FunFam" id="3.40.50.300:FF:002283">
    <property type="entry name" value="p-GlycoProtein related"/>
    <property type="match status" value="1"/>
</dbReference>
<dbReference type="FunFam" id="3.40.50.300:FF:001797">
    <property type="entry name" value="ABC transporter, putative"/>
    <property type="match status" value="1"/>
</dbReference>
<dbReference type="FunFam" id="1.20.1560.10:FF:000361">
    <property type="entry name" value="Uncharacterized protein"/>
    <property type="match status" value="1"/>
</dbReference>
<feature type="transmembrane region" description="Helical" evidence="8">
    <location>
        <begin position="774"/>
        <end position="793"/>
    </location>
</feature>
<feature type="transmembrane region" description="Helical" evidence="8">
    <location>
        <begin position="183"/>
        <end position="204"/>
    </location>
</feature>
<dbReference type="GO" id="GO:0005524">
    <property type="term" value="F:ATP binding"/>
    <property type="evidence" value="ECO:0007669"/>
    <property type="project" value="UniProtKB-KW"/>
</dbReference>
<feature type="transmembrane region" description="Helical" evidence="8">
    <location>
        <begin position="297"/>
        <end position="317"/>
    </location>
</feature>
<evidence type="ECO:0000256" key="7">
    <source>
        <dbReference type="ARBA" id="ARBA00023136"/>
    </source>
</evidence>
<dbReference type="PROSITE" id="PS00211">
    <property type="entry name" value="ABC_TRANSPORTER_1"/>
    <property type="match status" value="2"/>
</dbReference>
<feature type="domain" description="ABC transporter" evidence="9">
    <location>
        <begin position="358"/>
        <end position="597"/>
    </location>
</feature>
<dbReference type="Gene3D" id="3.40.50.300">
    <property type="entry name" value="P-loop containing nucleotide triphosphate hydrolases"/>
    <property type="match status" value="2"/>
</dbReference>
<dbReference type="PANTHER" id="PTHR43394:SF27">
    <property type="entry name" value="ATP-DEPENDENT TRANSLOCASE ABCB1-LIKE"/>
    <property type="match status" value="1"/>
</dbReference>
<dbReference type="InterPro" id="IPR039421">
    <property type="entry name" value="Type_1_exporter"/>
</dbReference>
<dbReference type="InterPro" id="IPR003593">
    <property type="entry name" value="AAA+_ATPase"/>
</dbReference>
<dbReference type="SUPFAM" id="SSF90123">
    <property type="entry name" value="ABC transporter transmembrane region"/>
    <property type="match status" value="2"/>
</dbReference>
<dbReference type="PROSITE" id="PS50929">
    <property type="entry name" value="ABC_TM1F"/>
    <property type="match status" value="2"/>
</dbReference>
<feature type="transmembrane region" description="Helical" evidence="8">
    <location>
        <begin position="157"/>
        <end position="177"/>
    </location>
</feature>
<evidence type="ECO:0000256" key="1">
    <source>
        <dbReference type="ARBA" id="ARBA00004141"/>
    </source>
</evidence>
<dbReference type="PROSITE" id="PS50893">
    <property type="entry name" value="ABC_TRANSPORTER_2"/>
    <property type="match status" value="2"/>
</dbReference>
<dbReference type="EMBL" id="BTRK01000004">
    <property type="protein sequence ID" value="GMR46659.1"/>
    <property type="molecule type" value="Genomic_DNA"/>
</dbReference>
<proteinExistence type="inferred from homology"/>
<evidence type="ECO:0000256" key="6">
    <source>
        <dbReference type="ARBA" id="ARBA00022989"/>
    </source>
</evidence>
<dbReference type="GO" id="GO:0016887">
    <property type="term" value="F:ATP hydrolysis activity"/>
    <property type="evidence" value="ECO:0007669"/>
    <property type="project" value="InterPro"/>
</dbReference>
<evidence type="ECO:0008006" key="13">
    <source>
        <dbReference type="Google" id="ProtNLM"/>
    </source>
</evidence>
<feature type="transmembrane region" description="Helical" evidence="8">
    <location>
        <begin position="92"/>
        <end position="111"/>
    </location>
</feature>
<keyword evidence="5" id="KW-0067">ATP-binding</keyword>